<dbReference type="PANTHER" id="PTHR10848">
    <property type="entry name" value="MEIOTIC RECOMBINATION PROTEIN SPO11"/>
    <property type="match status" value="1"/>
</dbReference>
<keyword evidence="5" id="KW-0479">Metal-binding</keyword>
<feature type="active site" description="O-(5'-phospho-DNA)-tyrosine intermediate" evidence="10">
    <location>
        <position position="124"/>
    </location>
</feature>
<dbReference type="Gene3D" id="1.10.10.10">
    <property type="entry name" value="Winged helix-like DNA-binding domain superfamily/Winged helix DNA-binding domain"/>
    <property type="match status" value="1"/>
</dbReference>
<dbReference type="GO" id="GO:0007131">
    <property type="term" value="P:reciprocal meiotic recombination"/>
    <property type="evidence" value="ECO:0007669"/>
    <property type="project" value="TreeGrafter"/>
</dbReference>
<dbReference type="InterPro" id="IPR002815">
    <property type="entry name" value="Spo11/TopoVI_A"/>
</dbReference>
<evidence type="ECO:0000256" key="4">
    <source>
        <dbReference type="ARBA" id="ARBA00012895"/>
    </source>
</evidence>
<keyword evidence="6" id="KW-0460">Magnesium</keyword>
<dbReference type="Pfam" id="PF21180">
    <property type="entry name" value="TOP6A-Spo11_Toprim"/>
    <property type="match status" value="1"/>
</dbReference>
<dbReference type="SUPFAM" id="SSF56726">
    <property type="entry name" value="DNA topoisomerase IV, alpha subunit"/>
    <property type="match status" value="1"/>
</dbReference>
<evidence type="ECO:0000259" key="12">
    <source>
        <dbReference type="Pfam" id="PF21180"/>
    </source>
</evidence>
<evidence type="ECO:0000256" key="5">
    <source>
        <dbReference type="ARBA" id="ARBA00022723"/>
    </source>
</evidence>
<keyword evidence="9 10" id="KW-0413">Isomerase</keyword>
<proteinExistence type="inferred from homology"/>
<comment type="similarity">
    <text evidence="3 10">Belongs to the TOP6A family.</text>
</comment>
<dbReference type="InterPro" id="IPR036388">
    <property type="entry name" value="WH-like_DNA-bd_sf"/>
</dbReference>
<dbReference type="AlphaFoldDB" id="A0AAU9J5W1"/>
<dbReference type="Pfam" id="PF04406">
    <property type="entry name" value="TP6A_N"/>
    <property type="match status" value="1"/>
</dbReference>
<evidence type="ECO:0000313" key="13">
    <source>
        <dbReference type="EMBL" id="CAG9321339.1"/>
    </source>
</evidence>
<dbReference type="InterPro" id="IPR036078">
    <property type="entry name" value="Spo11/TopoVI_A_sf"/>
</dbReference>
<dbReference type="GO" id="GO:0003918">
    <property type="term" value="F:DNA topoisomerase type II (double strand cut, ATP-hydrolyzing) activity"/>
    <property type="evidence" value="ECO:0007669"/>
    <property type="project" value="UniProtKB-UniRule"/>
</dbReference>
<evidence type="ECO:0000256" key="7">
    <source>
        <dbReference type="ARBA" id="ARBA00023029"/>
    </source>
</evidence>
<keyword evidence="8 10" id="KW-0238">DNA-binding</keyword>
<evidence type="ECO:0000256" key="1">
    <source>
        <dbReference type="ARBA" id="ARBA00000185"/>
    </source>
</evidence>
<dbReference type="PRINTS" id="PR01550">
    <property type="entry name" value="TOP6AFAMILY"/>
</dbReference>
<dbReference type="PROSITE" id="PS52041">
    <property type="entry name" value="TOPO_IIB"/>
    <property type="match status" value="1"/>
</dbReference>
<dbReference type="GO" id="GO:0003677">
    <property type="term" value="F:DNA binding"/>
    <property type="evidence" value="ECO:0007669"/>
    <property type="project" value="UniProtKB-UniRule"/>
</dbReference>
<feature type="domain" description="Topoisomerase 6 subunit A/Spo11 TOPRIM" evidence="12">
    <location>
        <begin position="202"/>
        <end position="361"/>
    </location>
</feature>
<feature type="domain" description="Spo11/DNA topoisomerase VI subunit A N-terminal" evidence="11">
    <location>
        <begin position="95"/>
        <end position="156"/>
    </location>
</feature>
<dbReference type="Proteomes" id="UP001162131">
    <property type="component" value="Unassembled WGS sequence"/>
</dbReference>
<keyword evidence="14" id="KW-1185">Reference proteome</keyword>
<evidence type="ECO:0000256" key="10">
    <source>
        <dbReference type="PROSITE-ProRule" id="PRU01385"/>
    </source>
</evidence>
<sequence length="379" mass="43210">MLNSLAELSFQFWTKYKQDIPNLSQFSQHVPAQEIMERIEDLVIRAVTQVFTAQSPSFNFLQNSKNTEYDPATGVNRLSQSNFQTITVGNAKSTKRYARLMKVLEIIYINLQDGTKSTKREIYYQDPKLFGKQNNSDSAIEQAASLLQVPRNRLNIISAGKGLIAGNVSYCDSEVQVQVGNRVCKIPPDMDVVSNIETDAEFIIIIEKDTVLSRLVDEHFFDSYNAIGLTGCGYPDLVTREFARRIIEERGWIPVFILTDFDPHGFQILCTYTFGSFKLSGECDSLALPFSHWLGIHFGDCQGNPLPLTNGDIKLIEKLVDRSQFKQLPNSYQNRRFLQWKDSLIQMRDSNEKFEIESVLIEGNISDYIGRKIEKGAWI</sequence>
<gene>
    <name evidence="13" type="ORF">BSTOLATCC_MIC28624</name>
</gene>
<comment type="cofactor">
    <cofactor evidence="2">
        <name>Mg(2+)</name>
        <dbReference type="ChEBI" id="CHEBI:18420"/>
    </cofactor>
</comment>
<comment type="catalytic activity">
    <reaction evidence="1 10">
        <text>ATP-dependent breakage, passage and rejoining of double-stranded DNA.</text>
        <dbReference type="EC" id="5.6.2.2"/>
    </reaction>
</comment>
<dbReference type="CDD" id="cd00223">
    <property type="entry name" value="TOPRIM_TopoIIB_SPO"/>
    <property type="match status" value="1"/>
</dbReference>
<dbReference type="EC" id="5.6.2.2" evidence="4"/>
<evidence type="ECO:0000256" key="9">
    <source>
        <dbReference type="ARBA" id="ARBA00023235"/>
    </source>
</evidence>
<reference evidence="13" key="1">
    <citation type="submission" date="2021-09" db="EMBL/GenBank/DDBJ databases">
        <authorList>
            <consortium name="AG Swart"/>
            <person name="Singh M."/>
            <person name="Singh A."/>
            <person name="Seah K."/>
            <person name="Emmerich C."/>
        </authorList>
    </citation>
    <scope>NUCLEOTIDE SEQUENCE</scope>
    <source>
        <strain evidence="13">ATCC30299</strain>
    </source>
</reference>
<dbReference type="GO" id="GO:0042138">
    <property type="term" value="P:meiotic DNA double-strand break formation"/>
    <property type="evidence" value="ECO:0007669"/>
    <property type="project" value="TreeGrafter"/>
</dbReference>
<dbReference type="Gene3D" id="3.40.1360.10">
    <property type="match status" value="1"/>
</dbReference>
<dbReference type="InterPro" id="IPR013049">
    <property type="entry name" value="Spo11/TopoVI_A_N"/>
</dbReference>
<dbReference type="InterPro" id="IPR034136">
    <property type="entry name" value="TOPRIM_Topo6A/Spo11"/>
</dbReference>
<dbReference type="EMBL" id="CAJZBQ010000028">
    <property type="protein sequence ID" value="CAG9321339.1"/>
    <property type="molecule type" value="Genomic_DNA"/>
</dbReference>
<evidence type="ECO:0000256" key="3">
    <source>
        <dbReference type="ARBA" id="ARBA00006559"/>
    </source>
</evidence>
<evidence type="ECO:0000259" key="11">
    <source>
        <dbReference type="Pfam" id="PF04406"/>
    </source>
</evidence>
<dbReference type="GO" id="GO:0005524">
    <property type="term" value="F:ATP binding"/>
    <property type="evidence" value="ECO:0007669"/>
    <property type="project" value="InterPro"/>
</dbReference>
<dbReference type="PANTHER" id="PTHR10848:SF0">
    <property type="entry name" value="MEIOTIC RECOMBINATION PROTEIN SPO11"/>
    <property type="match status" value="1"/>
</dbReference>
<keyword evidence="7 10" id="KW-0799">Topoisomerase</keyword>
<evidence type="ECO:0000256" key="8">
    <source>
        <dbReference type="ARBA" id="ARBA00023125"/>
    </source>
</evidence>
<evidence type="ECO:0000256" key="2">
    <source>
        <dbReference type="ARBA" id="ARBA00001946"/>
    </source>
</evidence>
<evidence type="ECO:0000256" key="6">
    <source>
        <dbReference type="ARBA" id="ARBA00022842"/>
    </source>
</evidence>
<dbReference type="GO" id="GO:0000706">
    <property type="term" value="P:meiotic DNA double-strand break processing"/>
    <property type="evidence" value="ECO:0007669"/>
    <property type="project" value="TreeGrafter"/>
</dbReference>
<accession>A0AAU9J5W1</accession>
<dbReference type="GO" id="GO:0046872">
    <property type="term" value="F:metal ion binding"/>
    <property type="evidence" value="ECO:0007669"/>
    <property type="project" value="UniProtKB-KW"/>
</dbReference>
<organism evidence="13 14">
    <name type="scientific">Blepharisma stoltei</name>
    <dbReference type="NCBI Taxonomy" id="1481888"/>
    <lineage>
        <taxon>Eukaryota</taxon>
        <taxon>Sar</taxon>
        <taxon>Alveolata</taxon>
        <taxon>Ciliophora</taxon>
        <taxon>Postciliodesmatophora</taxon>
        <taxon>Heterotrichea</taxon>
        <taxon>Heterotrichida</taxon>
        <taxon>Blepharismidae</taxon>
        <taxon>Blepharisma</taxon>
    </lineage>
</organism>
<name>A0AAU9J5W1_9CILI</name>
<protein>
    <recommendedName>
        <fullName evidence="4">DNA topoisomerase (ATP-hydrolyzing)</fullName>
        <ecNumber evidence="4">5.6.2.2</ecNumber>
    </recommendedName>
</protein>
<evidence type="ECO:0000313" key="14">
    <source>
        <dbReference type="Proteomes" id="UP001162131"/>
    </source>
</evidence>
<comment type="caution">
    <text evidence="13">The sequence shown here is derived from an EMBL/GenBank/DDBJ whole genome shotgun (WGS) entry which is preliminary data.</text>
</comment>
<dbReference type="GO" id="GO:0000228">
    <property type="term" value="C:nuclear chromosome"/>
    <property type="evidence" value="ECO:0007669"/>
    <property type="project" value="TreeGrafter"/>
</dbReference>